<dbReference type="GO" id="GO:0015074">
    <property type="term" value="P:DNA integration"/>
    <property type="evidence" value="ECO:0007669"/>
    <property type="project" value="InterPro"/>
</dbReference>
<evidence type="ECO:0000256" key="3">
    <source>
        <dbReference type="ARBA" id="ARBA00022722"/>
    </source>
</evidence>
<dbReference type="Pfam" id="PF08284">
    <property type="entry name" value="RVP_2"/>
    <property type="match status" value="1"/>
</dbReference>
<feature type="region of interest" description="Disordered" evidence="6">
    <location>
        <begin position="395"/>
        <end position="414"/>
    </location>
</feature>
<dbReference type="InterPro" id="IPR043502">
    <property type="entry name" value="DNA/RNA_pol_sf"/>
</dbReference>
<dbReference type="InterPro" id="IPR000477">
    <property type="entry name" value="RT_dom"/>
</dbReference>
<reference evidence="8" key="1">
    <citation type="journal article" date="2019" name="Sci. Rep.">
        <title>Draft genome of Tanacetum cinerariifolium, the natural source of mosquito coil.</title>
        <authorList>
            <person name="Yamashiro T."/>
            <person name="Shiraishi A."/>
            <person name="Satake H."/>
            <person name="Nakayama K."/>
        </authorList>
    </citation>
    <scope>NUCLEOTIDE SEQUENCE</scope>
</reference>
<feature type="compositionally biased region" description="Acidic residues" evidence="6">
    <location>
        <begin position="98"/>
        <end position="115"/>
    </location>
</feature>
<dbReference type="InterPro" id="IPR056924">
    <property type="entry name" value="SH3_Tf2-1"/>
</dbReference>
<gene>
    <name evidence="8" type="ORF">Tci_064064</name>
</gene>
<dbReference type="InterPro" id="IPR036397">
    <property type="entry name" value="RNaseH_sf"/>
</dbReference>
<evidence type="ECO:0000256" key="6">
    <source>
        <dbReference type="SAM" id="MobiDB-lite"/>
    </source>
</evidence>
<comment type="caution">
    <text evidence="8">The sequence shown here is derived from an EMBL/GenBank/DDBJ whole genome shotgun (WGS) entry which is preliminary data.</text>
</comment>
<accession>A0A6L2P192</accession>
<evidence type="ECO:0000259" key="7">
    <source>
        <dbReference type="PROSITE" id="PS50994"/>
    </source>
</evidence>
<feature type="region of interest" description="Disordered" evidence="6">
    <location>
        <begin position="22"/>
        <end position="172"/>
    </location>
</feature>
<dbReference type="CDD" id="cd00303">
    <property type="entry name" value="retropepsin_like"/>
    <property type="match status" value="1"/>
</dbReference>
<dbReference type="SUPFAM" id="SSF56672">
    <property type="entry name" value="DNA/RNA polymerases"/>
    <property type="match status" value="1"/>
</dbReference>
<keyword evidence="4" id="KW-0378">Hydrolase</keyword>
<dbReference type="InterPro" id="IPR041577">
    <property type="entry name" value="RT_RNaseH_2"/>
</dbReference>
<dbReference type="Pfam" id="PF00078">
    <property type="entry name" value="RVT_1"/>
    <property type="match status" value="1"/>
</dbReference>
<dbReference type="GO" id="GO:0003964">
    <property type="term" value="F:RNA-directed DNA polymerase activity"/>
    <property type="evidence" value="ECO:0007669"/>
    <property type="project" value="UniProtKB-KW"/>
</dbReference>
<dbReference type="SUPFAM" id="SSF53098">
    <property type="entry name" value="Ribonuclease H-like"/>
    <property type="match status" value="1"/>
</dbReference>
<dbReference type="GO" id="GO:0004519">
    <property type="term" value="F:endonuclease activity"/>
    <property type="evidence" value="ECO:0007669"/>
    <property type="project" value="UniProtKB-KW"/>
</dbReference>
<dbReference type="EMBL" id="BKCJ010010548">
    <property type="protein sequence ID" value="GEU92086.1"/>
    <property type="molecule type" value="Genomic_DNA"/>
</dbReference>
<sequence length="1425" mass="161536">MMLAPNGGGLILYQAYGNLYAMTASSPPSPDYVPGPEHPPSPDYVPGPEHPPSPVEIPYVLEPEYPEYLAPSDDEAPLEDQPLPADASPIAASPDYVADSDPEEDLEEDLEDDQTDYVTDGGDGDDEPSNDDDDDTDDEDPEEERFEEDDEEEEEEHPAPTDSPAVPIVDPVLPAGDTEALEADEPTHAPRSPISIPLSQTRLHRARKNVRPEPPMSASMNACIARHAALLSPPLLIPSLPLPLPSQLTTSPTDTRAPLGYRAAEIRMRALLPSTSRRTDVPEADMPPRKRACLTTPAPGFGIGESSAAGAARQPGPTESDLRRCRVEQAGYEITETWDEIVDKIMEIAPTTLEGVNERVTELDTTAMYSREAWAFSMDRRSAIAAHVRTLETQRMAPKKRTTRATPATATTPTTTITNAPLQALIGRGVAAALAERDANRSRNGDNNNDSETGKRRQMTTPRECSYTDFLKCQPMSFQGTEGVVGLTRWLEKMESVFQISNCTIACQVKFASCTLQGSALTWWNSHMRAVGQDVSYAMPWAALKRMITDKYCPRGEIQKLESEYWNLKVKGVNLLNYNHRFQELALMCDRMFPEESAKMLTHAERQAKHKRKFDDTSRNTQHQQEPPKRNNVARAYTAGQGDRLPYGGTKPLCPKCNYHHEGPCAPKCTNCTFLLNNHYASVLFNTGADRSFVSTAFSSLIDIIPTTLNHGYDVELANGRIIWVNTFIWGCTLNFLNHPFNIDLIPVEIGSFDVIIGMDWLVEYHDVIVCDEKLVRVFFGDEILIFHGDGSINGYESRLNIISCTKTQRYLLKGCPILLAHVTTKEAEDKSKEKRLEDVPIVQDFLEELNKLTMKNRYPLPRIDDLFDQLQGSSVYSKIDLRSGYHQLRVREEYIPKTAFRTRYRHYEFQVMSFGLTNAPAVFMDLMNRVCKPYLYKFMIVFIDDILIYSKNKQEHEEHLKLILELLKKEQLYANFSKCEFWIPKVQFLSHVIDSQGIHVDPAKIESIKDWASPKTATEIRQFLGFASYYRRFIEGFSKIVRTMTKLTQKKVKFDWGDKQEEAFQIIKQKLCSAPILALPEGSEDFVVYCDDSIKGLGAVLMQREKVIAYGSRQLKAQMEAMKPENRKSEDVGGMLIENSKDPEKPRKEKLEPRADGTLCLNNRMDRLTKSANFLPMKKTDLMDKLARLYLKEVVTRHGIPVSIICDRDPRFTLIFWKVFQKAMGTRLDMSTVYHPETDGQSERTIQTLEDMLRACVIDFGNGWERHLPLVELSYNNSYHASIKAATFEALYAAQDRQKIYANVRRNPLEFQVGDRFMLKVSPCKGVVRFGKRGKLNPRYIGPFKVLAKVETVSYRLKLPEELSRVHSTFYVSNLKKCLSDEPLAISLDKVHIDDKLRFIEEPVEVMDREVKRLKQSRIPIIKV</sequence>
<feature type="compositionally biased region" description="Pro residues" evidence="6">
    <location>
        <begin position="27"/>
        <end position="55"/>
    </location>
</feature>
<feature type="region of interest" description="Disordered" evidence="6">
    <location>
        <begin position="436"/>
        <end position="462"/>
    </location>
</feature>
<feature type="region of interest" description="Disordered" evidence="6">
    <location>
        <begin position="602"/>
        <end position="633"/>
    </location>
</feature>
<evidence type="ECO:0000256" key="4">
    <source>
        <dbReference type="ARBA" id="ARBA00022759"/>
    </source>
</evidence>
<organism evidence="8">
    <name type="scientific">Tanacetum cinerariifolium</name>
    <name type="common">Dalmatian daisy</name>
    <name type="synonym">Chrysanthemum cinerariifolium</name>
    <dbReference type="NCBI Taxonomy" id="118510"/>
    <lineage>
        <taxon>Eukaryota</taxon>
        <taxon>Viridiplantae</taxon>
        <taxon>Streptophyta</taxon>
        <taxon>Embryophyta</taxon>
        <taxon>Tracheophyta</taxon>
        <taxon>Spermatophyta</taxon>
        <taxon>Magnoliopsida</taxon>
        <taxon>eudicotyledons</taxon>
        <taxon>Gunneridae</taxon>
        <taxon>Pentapetalae</taxon>
        <taxon>asterids</taxon>
        <taxon>campanulids</taxon>
        <taxon>Asterales</taxon>
        <taxon>Asteraceae</taxon>
        <taxon>Asteroideae</taxon>
        <taxon>Anthemideae</taxon>
        <taxon>Anthemidinae</taxon>
        <taxon>Tanacetum</taxon>
    </lineage>
</organism>
<dbReference type="Gene3D" id="3.10.10.10">
    <property type="entry name" value="HIV Type 1 Reverse Transcriptase, subunit A, domain 1"/>
    <property type="match status" value="1"/>
</dbReference>
<evidence type="ECO:0000313" key="8">
    <source>
        <dbReference type="EMBL" id="GEU92086.1"/>
    </source>
</evidence>
<dbReference type="CDD" id="cd01647">
    <property type="entry name" value="RT_LTR"/>
    <property type="match status" value="1"/>
</dbReference>
<dbReference type="InterPro" id="IPR012337">
    <property type="entry name" value="RNaseH-like_sf"/>
</dbReference>
<name>A0A6L2P192_TANCI</name>
<dbReference type="FunFam" id="3.30.70.270:FF:000020">
    <property type="entry name" value="Transposon Tf2-6 polyprotein-like Protein"/>
    <property type="match status" value="1"/>
</dbReference>
<dbReference type="InterPro" id="IPR050951">
    <property type="entry name" value="Retrovirus_Pol_polyprotein"/>
</dbReference>
<dbReference type="GO" id="GO:0003676">
    <property type="term" value="F:nucleic acid binding"/>
    <property type="evidence" value="ECO:0007669"/>
    <property type="project" value="InterPro"/>
</dbReference>
<dbReference type="InterPro" id="IPR001584">
    <property type="entry name" value="Integrase_cat-core"/>
</dbReference>
<dbReference type="Pfam" id="PF17919">
    <property type="entry name" value="RT_RNaseH_2"/>
    <property type="match status" value="1"/>
</dbReference>
<keyword evidence="8" id="KW-0695">RNA-directed DNA polymerase</keyword>
<keyword evidence="3" id="KW-0540">Nuclease</keyword>
<proteinExistence type="predicted"/>
<dbReference type="Gene3D" id="2.40.70.10">
    <property type="entry name" value="Acid Proteases"/>
    <property type="match status" value="1"/>
</dbReference>
<keyword evidence="4" id="KW-0255">Endonuclease</keyword>
<dbReference type="Pfam" id="PF24626">
    <property type="entry name" value="SH3_Tf2-1"/>
    <property type="match status" value="1"/>
</dbReference>
<keyword evidence="2" id="KW-0548">Nucleotidyltransferase</keyword>
<dbReference type="SUPFAM" id="SSF50630">
    <property type="entry name" value="Acid proteases"/>
    <property type="match status" value="1"/>
</dbReference>
<feature type="compositionally biased region" description="Acidic residues" evidence="6">
    <location>
        <begin position="122"/>
        <end position="156"/>
    </location>
</feature>
<feature type="compositionally biased region" description="Low complexity" evidence="6">
    <location>
        <begin position="404"/>
        <end position="414"/>
    </location>
</feature>
<dbReference type="PANTHER" id="PTHR37984:SF5">
    <property type="entry name" value="PROTEIN NYNRIN-LIKE"/>
    <property type="match status" value="1"/>
</dbReference>
<keyword evidence="5" id="KW-0511">Multifunctional enzyme</keyword>
<evidence type="ECO:0000256" key="5">
    <source>
        <dbReference type="ARBA" id="ARBA00023268"/>
    </source>
</evidence>
<feature type="compositionally biased region" description="Basic and acidic residues" evidence="6">
    <location>
        <begin position="602"/>
        <end position="618"/>
    </location>
</feature>
<dbReference type="Pfam" id="PF03732">
    <property type="entry name" value="Retrotrans_gag"/>
    <property type="match status" value="1"/>
</dbReference>
<dbReference type="Gene3D" id="3.30.420.10">
    <property type="entry name" value="Ribonuclease H-like superfamily/Ribonuclease H"/>
    <property type="match status" value="1"/>
</dbReference>
<dbReference type="PANTHER" id="PTHR37984">
    <property type="entry name" value="PROTEIN CBG26694"/>
    <property type="match status" value="1"/>
</dbReference>
<dbReference type="InterPro" id="IPR043128">
    <property type="entry name" value="Rev_trsase/Diguanyl_cyclase"/>
</dbReference>
<protein>
    <submittedName>
        <fullName evidence="8">Putative reverse transcriptase domain-containing protein</fullName>
    </submittedName>
</protein>
<feature type="domain" description="Integrase catalytic" evidence="7">
    <location>
        <begin position="1121"/>
        <end position="1296"/>
    </location>
</feature>
<dbReference type="InterPro" id="IPR005162">
    <property type="entry name" value="Retrotrans_gag_dom"/>
</dbReference>
<dbReference type="PROSITE" id="PS50994">
    <property type="entry name" value="INTEGRASE"/>
    <property type="match status" value="1"/>
</dbReference>
<keyword evidence="1" id="KW-0808">Transferase</keyword>
<dbReference type="Gene3D" id="3.30.70.270">
    <property type="match status" value="2"/>
</dbReference>
<dbReference type="InterPro" id="IPR021109">
    <property type="entry name" value="Peptidase_aspartic_dom_sf"/>
</dbReference>
<feature type="compositionally biased region" description="Low complexity" evidence="6">
    <location>
        <begin position="82"/>
        <end position="95"/>
    </location>
</feature>
<evidence type="ECO:0000256" key="1">
    <source>
        <dbReference type="ARBA" id="ARBA00022679"/>
    </source>
</evidence>
<evidence type="ECO:0000256" key="2">
    <source>
        <dbReference type="ARBA" id="ARBA00022695"/>
    </source>
</evidence>